<dbReference type="EMBL" id="VSLA01000003">
    <property type="protein sequence ID" value="TYC87935.1"/>
    <property type="molecule type" value="Genomic_DNA"/>
</dbReference>
<dbReference type="EMBL" id="LKEU01000042">
    <property type="protein sequence ID" value="OFV69374.1"/>
    <property type="molecule type" value="Genomic_DNA"/>
</dbReference>
<proteinExistence type="predicted"/>
<dbReference type="Gene3D" id="3.30.1370.80">
    <property type="entry name" value="Molybdopterin cofactor biosynthesis MoaD-related, C-terminal domain"/>
    <property type="match status" value="1"/>
</dbReference>
<dbReference type="Pfam" id="PF09189">
    <property type="entry name" value="MoaD_arch"/>
    <property type="match status" value="1"/>
</dbReference>
<evidence type="ECO:0000259" key="1">
    <source>
        <dbReference type="Pfam" id="PF09189"/>
    </source>
</evidence>
<name>A0A1F2PEF0_9FIRM</name>
<evidence type="ECO:0000313" key="5">
    <source>
        <dbReference type="Proteomes" id="UP000322619"/>
    </source>
</evidence>
<gene>
    <name evidence="2" type="ORF">ACWI_32320</name>
    <name evidence="3" type="ORF">FXB42_03435</name>
</gene>
<feature type="domain" description="Molybdopterin cofactor biosynthesis MoaD-related C-terminal" evidence="1">
    <location>
        <begin position="21"/>
        <end position="100"/>
    </location>
</feature>
<sequence length="100" mass="11370">MTESDILTANVPSGDQFIKKTLYMRGIPKWEFDRYLRKKAETIGKDCYTGAGWQVTLSPERQESIGVCSLVAVDVTLVVEKDQFDDFLRSFRKNFLRGGG</sequence>
<dbReference type="Proteomes" id="UP000176244">
    <property type="component" value="Unassembled WGS sequence"/>
</dbReference>
<dbReference type="RefSeq" id="WP_070372482.1">
    <property type="nucleotide sequence ID" value="NZ_CABIIK010000050.1"/>
</dbReference>
<comment type="caution">
    <text evidence="2">The sequence shown here is derived from an EMBL/GenBank/DDBJ whole genome shotgun (WGS) entry which is preliminary data.</text>
</comment>
<accession>A0A1F2PEF0</accession>
<dbReference type="AlphaFoldDB" id="A0A1F2PEF0"/>
<reference evidence="2 4" key="1">
    <citation type="submission" date="2015-09" db="EMBL/GenBank/DDBJ databases">
        <title>Genome sequence of Acetobacterium wieringae DSM 1911.</title>
        <authorList>
            <person name="Poehlein A."/>
            <person name="Bengelsdorf F.R."/>
            <person name="Schiel-Bengelsdorf B."/>
            <person name="Duerre P."/>
            <person name="Daniel R."/>
        </authorList>
    </citation>
    <scope>NUCLEOTIDE SEQUENCE [LARGE SCALE GENOMIC DNA]</scope>
    <source>
        <strain evidence="2 4">DSM 1911</strain>
    </source>
</reference>
<evidence type="ECO:0000313" key="4">
    <source>
        <dbReference type="Proteomes" id="UP000176244"/>
    </source>
</evidence>
<protein>
    <recommendedName>
        <fullName evidence="1">Molybdopterin cofactor biosynthesis MoaD-related C-terminal domain-containing protein</fullName>
    </recommendedName>
</protein>
<dbReference type="InterPro" id="IPR015272">
    <property type="entry name" value="MoadD_C"/>
</dbReference>
<dbReference type="STRING" id="52694.ACWI_32320"/>
<organism evidence="2 4">
    <name type="scientific">Acetobacterium wieringae</name>
    <dbReference type="NCBI Taxonomy" id="52694"/>
    <lineage>
        <taxon>Bacteria</taxon>
        <taxon>Bacillati</taxon>
        <taxon>Bacillota</taxon>
        <taxon>Clostridia</taxon>
        <taxon>Eubacteriales</taxon>
        <taxon>Eubacteriaceae</taxon>
        <taxon>Acetobacterium</taxon>
    </lineage>
</organism>
<dbReference type="OrthoDB" id="1778705at2"/>
<dbReference type="InterPro" id="IPR036473">
    <property type="entry name" value="Mopterin_CF_MoaD-rel_C_sf"/>
</dbReference>
<reference evidence="3 5" key="2">
    <citation type="submission" date="2019-08" db="EMBL/GenBank/DDBJ databases">
        <title>Isolation and enrichment of carboxydotrophic bacteria from anaerobic sludge for the production of bio-based chemicals from syngas.</title>
        <authorList>
            <person name="Antares A.L."/>
            <person name="Moreira J."/>
            <person name="Diender M."/>
            <person name="Parshina S.N."/>
            <person name="Stams A.J.M."/>
            <person name="Alves M."/>
            <person name="Alves J.I."/>
            <person name="Sousa D.Z."/>
        </authorList>
    </citation>
    <scope>NUCLEOTIDE SEQUENCE [LARGE SCALE GENOMIC DNA]</scope>
    <source>
        <strain evidence="3 5">JM</strain>
    </source>
</reference>
<evidence type="ECO:0000313" key="3">
    <source>
        <dbReference type="EMBL" id="TYC87935.1"/>
    </source>
</evidence>
<dbReference type="Proteomes" id="UP000322619">
    <property type="component" value="Unassembled WGS sequence"/>
</dbReference>
<evidence type="ECO:0000313" key="2">
    <source>
        <dbReference type="EMBL" id="OFV69374.1"/>
    </source>
</evidence>